<evidence type="ECO:0000313" key="1">
    <source>
        <dbReference type="EMBL" id="GAA4649374.1"/>
    </source>
</evidence>
<protein>
    <submittedName>
        <fullName evidence="1">Uncharacterized protein</fullName>
    </submittedName>
</protein>
<reference evidence="2" key="1">
    <citation type="journal article" date="2019" name="Int. J. Syst. Evol. Microbiol.">
        <title>The Global Catalogue of Microorganisms (GCM) 10K type strain sequencing project: providing services to taxonomists for standard genome sequencing and annotation.</title>
        <authorList>
            <consortium name="The Broad Institute Genomics Platform"/>
            <consortium name="The Broad Institute Genome Sequencing Center for Infectious Disease"/>
            <person name="Wu L."/>
            <person name="Ma J."/>
        </authorList>
    </citation>
    <scope>NUCLEOTIDE SEQUENCE [LARGE SCALE GENOMIC DNA]</scope>
    <source>
        <strain evidence="2">JCM 17805</strain>
    </source>
</reference>
<proteinExistence type="predicted"/>
<organism evidence="1 2">
    <name type="scientific">Kistimonas scapharcae</name>
    <dbReference type="NCBI Taxonomy" id="1036133"/>
    <lineage>
        <taxon>Bacteria</taxon>
        <taxon>Pseudomonadati</taxon>
        <taxon>Pseudomonadota</taxon>
        <taxon>Gammaproteobacteria</taxon>
        <taxon>Oceanospirillales</taxon>
        <taxon>Endozoicomonadaceae</taxon>
        <taxon>Kistimonas</taxon>
    </lineage>
</organism>
<dbReference type="RefSeq" id="WP_345195194.1">
    <property type="nucleotide sequence ID" value="NZ_BAABFL010000131.1"/>
</dbReference>
<dbReference type="Proteomes" id="UP001500604">
    <property type="component" value="Unassembled WGS sequence"/>
</dbReference>
<dbReference type="EMBL" id="BAABFL010000131">
    <property type="protein sequence ID" value="GAA4649374.1"/>
    <property type="molecule type" value="Genomic_DNA"/>
</dbReference>
<comment type="caution">
    <text evidence="1">The sequence shown here is derived from an EMBL/GenBank/DDBJ whole genome shotgun (WGS) entry which is preliminary data.</text>
</comment>
<name>A0ABP8V064_9GAMM</name>
<gene>
    <name evidence="1" type="ORF">GCM10023116_16480</name>
</gene>
<keyword evidence="2" id="KW-1185">Reference proteome</keyword>
<evidence type="ECO:0000313" key="2">
    <source>
        <dbReference type="Proteomes" id="UP001500604"/>
    </source>
</evidence>
<sequence>MEGVSARQKIVGAQAQAGEGQLTSYLEGRKVELMRDVTRAIFNNGLPIDCYIDTLIEASKLSKLSAVSCSDEEKVLFGLWYHGDYCPSEYPQRIGDRIVTLKCFCEKAHRDYPSQKVGGVYDENKRLYQEKRKKKKDVSSNRSRFVVGGM</sequence>
<accession>A0ABP8V064</accession>